<keyword evidence="1" id="KW-0472">Membrane</keyword>
<proteinExistence type="predicted"/>
<feature type="transmembrane region" description="Helical" evidence="1">
    <location>
        <begin position="128"/>
        <end position="153"/>
    </location>
</feature>
<reference evidence="2 3" key="1">
    <citation type="submission" date="2016-12" db="EMBL/GenBank/DDBJ databases">
        <title>The genomes of Aspergillus section Nigri reveals drivers in fungal speciation.</title>
        <authorList>
            <consortium name="DOE Joint Genome Institute"/>
            <person name="Vesth T.C."/>
            <person name="Nybo J."/>
            <person name="Theobald S."/>
            <person name="Brandl J."/>
            <person name="Frisvad J.C."/>
            <person name="Nielsen K.F."/>
            <person name="Lyhne E.K."/>
            <person name="Kogle M.E."/>
            <person name="Kuo A."/>
            <person name="Riley R."/>
            <person name="Clum A."/>
            <person name="Nolan M."/>
            <person name="Lipzen A."/>
            <person name="Salamov A."/>
            <person name="Henrissat B."/>
            <person name="Wiebenga A."/>
            <person name="De Vries R.P."/>
            <person name="Grigoriev I.V."/>
            <person name="Mortensen U.H."/>
            <person name="Andersen M.R."/>
            <person name="Baker S.E."/>
        </authorList>
    </citation>
    <scope>NUCLEOTIDE SEQUENCE [LARGE SCALE GENOMIC DNA]</scope>
    <source>
        <strain evidence="2 3">CBS 115572</strain>
    </source>
</reference>
<keyword evidence="1" id="KW-1133">Transmembrane helix</keyword>
<feature type="transmembrane region" description="Helical" evidence="1">
    <location>
        <begin position="220"/>
        <end position="242"/>
    </location>
</feature>
<dbReference type="Proteomes" id="UP000246702">
    <property type="component" value="Unassembled WGS sequence"/>
</dbReference>
<dbReference type="GeneID" id="37118195"/>
<sequence length="263" mass="28711">MAEMFNNGGISRVFGRPRLLEVVVWEDAAVPQTATGESSYRIGTLRDALREGAWRAGKGSWILDEKEILPELDIPNLSLNKGIEGSSQGWFYAAAGLGLGLQVGVLVYAAVTVYIYPVHFKKDGSLVVSYAFPLFFCGSILLSIGMFLCAFIIERSSTECYIRPAAPSKIYWLQPGEKDVGDQVFGAFLGVNEGPKSEATEDLMYIKSVRSPGTFGNGPLLLFTLTSTMVGFVIQFVGIRGLRDSGRNGRYSPNVHYQSLSPD</sequence>
<gene>
    <name evidence="2" type="ORF">BO94DRAFT_590706</name>
</gene>
<dbReference type="EMBL" id="MSFK01000044">
    <property type="protein sequence ID" value="PWY68586.1"/>
    <property type="molecule type" value="Genomic_DNA"/>
</dbReference>
<dbReference type="STRING" id="1450535.A0A317V3H6"/>
<name>A0A317V3H6_9EURO</name>
<dbReference type="RefSeq" id="XP_025462249.1">
    <property type="nucleotide sequence ID" value="XM_025616052.1"/>
</dbReference>
<feature type="transmembrane region" description="Helical" evidence="1">
    <location>
        <begin position="90"/>
        <end position="116"/>
    </location>
</feature>
<keyword evidence="1" id="KW-0812">Transmembrane</keyword>
<accession>A0A317V3H6</accession>
<evidence type="ECO:0000313" key="3">
    <source>
        <dbReference type="Proteomes" id="UP000246702"/>
    </source>
</evidence>
<protein>
    <submittedName>
        <fullName evidence="2">Uncharacterized protein</fullName>
    </submittedName>
</protein>
<dbReference type="OrthoDB" id="7464126at2759"/>
<keyword evidence="3" id="KW-1185">Reference proteome</keyword>
<dbReference type="AlphaFoldDB" id="A0A317V3H6"/>
<organism evidence="2 3">
    <name type="scientific">Aspergillus sclerotioniger CBS 115572</name>
    <dbReference type="NCBI Taxonomy" id="1450535"/>
    <lineage>
        <taxon>Eukaryota</taxon>
        <taxon>Fungi</taxon>
        <taxon>Dikarya</taxon>
        <taxon>Ascomycota</taxon>
        <taxon>Pezizomycotina</taxon>
        <taxon>Eurotiomycetes</taxon>
        <taxon>Eurotiomycetidae</taxon>
        <taxon>Eurotiales</taxon>
        <taxon>Aspergillaceae</taxon>
        <taxon>Aspergillus</taxon>
        <taxon>Aspergillus subgen. Circumdati</taxon>
    </lineage>
</organism>
<evidence type="ECO:0000256" key="1">
    <source>
        <dbReference type="SAM" id="Phobius"/>
    </source>
</evidence>
<evidence type="ECO:0000313" key="2">
    <source>
        <dbReference type="EMBL" id="PWY68586.1"/>
    </source>
</evidence>
<comment type="caution">
    <text evidence="2">The sequence shown here is derived from an EMBL/GenBank/DDBJ whole genome shotgun (WGS) entry which is preliminary data.</text>
</comment>